<reference evidence="1" key="1">
    <citation type="journal article" date="2020" name="Nature">
        <title>Giant virus diversity and host interactions through global metagenomics.</title>
        <authorList>
            <person name="Schulz F."/>
            <person name="Roux S."/>
            <person name="Paez-Espino D."/>
            <person name="Jungbluth S."/>
            <person name="Walsh D.A."/>
            <person name="Denef V.J."/>
            <person name="McMahon K.D."/>
            <person name="Konstantinidis K.T."/>
            <person name="Eloe-Fadrosh E.A."/>
            <person name="Kyrpides N.C."/>
            <person name="Woyke T."/>
        </authorList>
    </citation>
    <scope>NUCLEOTIDE SEQUENCE</scope>
    <source>
        <strain evidence="1">GVMAG-S-1035118-87</strain>
    </source>
</reference>
<accession>A0A6C0AHC5</accession>
<dbReference type="Pfam" id="PF05704">
    <property type="entry name" value="Caps_synth"/>
    <property type="match status" value="1"/>
</dbReference>
<dbReference type="InterPro" id="IPR051706">
    <property type="entry name" value="Glycosyltransferase_domain"/>
</dbReference>
<dbReference type="PANTHER" id="PTHR32385">
    <property type="entry name" value="MANNOSYL PHOSPHORYLINOSITOL CERAMIDE SYNTHASE"/>
    <property type="match status" value="1"/>
</dbReference>
<sequence>MIQTIYMLWFQGFQNAPDIVKKCVDSWKYYNPDWNLVLLDEENYRQYVDLDKHLDITTKNISLTHLSDIIRCLLLEKYGGVWADATTFCNRPLNEWLPDYIGEGFFAFDKPWPNLMLNTWFLYSEKKSYIIKKWCRLTIQYYQTHHEPETYFIHNYLFQDLYREDKKFKKIWDNVPKISGIGARIFKEKGFFTKIDTKTKKSIASKTTPVYKLDYKCDNCDVKHVDVYDKKLVLHYLYSTIA</sequence>
<proteinExistence type="predicted"/>
<dbReference type="GO" id="GO:0051999">
    <property type="term" value="P:mannosyl-inositol phosphorylceramide biosynthetic process"/>
    <property type="evidence" value="ECO:0007669"/>
    <property type="project" value="TreeGrafter"/>
</dbReference>
<protein>
    <recommendedName>
        <fullName evidence="2">Capsular polysaccharide synthesis protein</fullName>
    </recommendedName>
</protein>
<dbReference type="PANTHER" id="PTHR32385:SF15">
    <property type="entry name" value="INOSITOL PHOSPHOCERAMIDE MANNOSYLTRANSFERASE 1"/>
    <property type="match status" value="1"/>
</dbReference>
<organism evidence="1">
    <name type="scientific">viral metagenome</name>
    <dbReference type="NCBI Taxonomy" id="1070528"/>
    <lineage>
        <taxon>unclassified sequences</taxon>
        <taxon>metagenomes</taxon>
        <taxon>organismal metagenomes</taxon>
    </lineage>
</organism>
<dbReference type="InterPro" id="IPR008441">
    <property type="entry name" value="AfumC-like_glycosyl_Trfase"/>
</dbReference>
<evidence type="ECO:0008006" key="2">
    <source>
        <dbReference type="Google" id="ProtNLM"/>
    </source>
</evidence>
<dbReference type="EMBL" id="MN740626">
    <property type="protein sequence ID" value="QHS79179.1"/>
    <property type="molecule type" value="Genomic_DNA"/>
</dbReference>
<dbReference type="GO" id="GO:0000030">
    <property type="term" value="F:mannosyltransferase activity"/>
    <property type="evidence" value="ECO:0007669"/>
    <property type="project" value="TreeGrafter"/>
</dbReference>
<dbReference type="SUPFAM" id="SSF53448">
    <property type="entry name" value="Nucleotide-diphospho-sugar transferases"/>
    <property type="match status" value="1"/>
</dbReference>
<name>A0A6C0AHC5_9ZZZZ</name>
<dbReference type="Gene3D" id="3.90.550.20">
    <property type="match status" value="1"/>
</dbReference>
<dbReference type="InterPro" id="IPR029044">
    <property type="entry name" value="Nucleotide-diphossugar_trans"/>
</dbReference>
<evidence type="ECO:0000313" key="1">
    <source>
        <dbReference type="EMBL" id="QHS79179.1"/>
    </source>
</evidence>
<dbReference type="AlphaFoldDB" id="A0A6C0AHC5"/>
<dbReference type="GO" id="GO:0016020">
    <property type="term" value="C:membrane"/>
    <property type="evidence" value="ECO:0007669"/>
    <property type="project" value="GOC"/>
</dbReference>